<evidence type="ECO:0008006" key="3">
    <source>
        <dbReference type="Google" id="ProtNLM"/>
    </source>
</evidence>
<dbReference type="AlphaFoldDB" id="A0A8J2K3M3"/>
<dbReference type="GO" id="GO:0006044">
    <property type="term" value="P:N-acetylglucosamine metabolic process"/>
    <property type="evidence" value="ECO:0007669"/>
    <property type="project" value="TreeGrafter"/>
</dbReference>
<dbReference type="GO" id="GO:0006790">
    <property type="term" value="P:sulfur compound metabolic process"/>
    <property type="evidence" value="ECO:0007669"/>
    <property type="project" value="TreeGrafter"/>
</dbReference>
<dbReference type="PANTHER" id="PTHR10704">
    <property type="entry name" value="CARBOHYDRATE SULFOTRANSFERASE"/>
    <property type="match status" value="1"/>
</dbReference>
<evidence type="ECO:0000313" key="2">
    <source>
        <dbReference type="Proteomes" id="UP000708208"/>
    </source>
</evidence>
<accession>A0A8J2K3M3</accession>
<dbReference type="Pfam" id="PF13469">
    <property type="entry name" value="Sulfotransfer_3"/>
    <property type="match status" value="1"/>
</dbReference>
<dbReference type="OrthoDB" id="6138663at2759"/>
<gene>
    <name evidence="1" type="ORF">AFUS01_LOCUS8637</name>
</gene>
<organism evidence="1 2">
    <name type="scientific">Allacma fusca</name>
    <dbReference type="NCBI Taxonomy" id="39272"/>
    <lineage>
        <taxon>Eukaryota</taxon>
        <taxon>Metazoa</taxon>
        <taxon>Ecdysozoa</taxon>
        <taxon>Arthropoda</taxon>
        <taxon>Hexapoda</taxon>
        <taxon>Collembola</taxon>
        <taxon>Symphypleona</taxon>
        <taxon>Sminthuridae</taxon>
        <taxon>Allacma</taxon>
    </lineage>
</organism>
<keyword evidence="2" id="KW-1185">Reference proteome</keyword>
<dbReference type="InterPro" id="IPR051135">
    <property type="entry name" value="Gal/GlcNAc/GalNAc_ST"/>
</dbReference>
<protein>
    <recommendedName>
        <fullName evidence="3">Sulfotransferase</fullName>
    </recommendedName>
</protein>
<comment type="caution">
    <text evidence="1">The sequence shown here is derived from an EMBL/GenBank/DDBJ whole genome shotgun (WGS) entry which is preliminary data.</text>
</comment>
<dbReference type="PANTHER" id="PTHR10704:SF44">
    <property type="entry name" value="LD35051P-RELATED"/>
    <property type="match status" value="1"/>
</dbReference>
<reference evidence="1" key="1">
    <citation type="submission" date="2021-06" db="EMBL/GenBank/DDBJ databases">
        <authorList>
            <person name="Hodson N. C."/>
            <person name="Mongue J. A."/>
            <person name="Jaron S. K."/>
        </authorList>
    </citation>
    <scope>NUCLEOTIDE SEQUENCE</scope>
</reference>
<sequence length="630" mass="71054">MTSAAYEIKLDNQTDAKMWRITGNYVYASSLRDGGRLTPGIRSSDSNATTKGVWYFKYSPIREGNDNHFEIFYSLKHSLYQQVWVRMLAHPAVSINIYGPQNEEIGTFHSTGTAWCDALVSNQLQRVFKLSVNLTEPGTYVIIDKIILGISKVRELSTTRLNPCLGSQENPGGLEFHENYESLLVFDTTTTMAPPSTEAQNGIQKSKNLQDDFGSTLMRAPRDIIPTETSTTSAIDGAACSCTCTCSKPMLLKGNVDTSTLTTAQPNNGVLDFTNVDSIVITGRKNGKTNPSSTKRTLPNLEKMEPAIPINSPALEKLKSNKMHLAIEEIEAFAKKHVEEKAYGNPKTIFVVTTWRSGSTFFAEAISYHPAVFYHYEPLTGYNNLSNDEELRDALLMIQSLANCDYGLDAYLKRVKTENNLLKFNSKIKRACEYLGEQCFNEQFLSTTCSLFPVQLFKFVRIHINELLPIVEGNPNAHVIFLVRDPRAIFASRLKLKWCMDDAACGNPETLCGGLTSDLTSFNNLQHQYPDQVHTVKFEELAVNSTYVLRELLGQIGIDWNHAIDTYLEEHTNADLDEPWTTHRVSRFRTNHWKPHITADMIGFLQDKCDEFMNELHYTKIDVSLCEEFC</sequence>
<proteinExistence type="predicted"/>
<dbReference type="Proteomes" id="UP000708208">
    <property type="component" value="Unassembled WGS sequence"/>
</dbReference>
<dbReference type="EMBL" id="CAJVCH010060306">
    <property type="protein sequence ID" value="CAG7719304.1"/>
    <property type="molecule type" value="Genomic_DNA"/>
</dbReference>
<name>A0A8J2K3M3_9HEXA</name>
<evidence type="ECO:0000313" key="1">
    <source>
        <dbReference type="EMBL" id="CAG7719304.1"/>
    </source>
</evidence>
<dbReference type="GO" id="GO:0001517">
    <property type="term" value="F:N-acetylglucosamine 6-O-sulfotransferase activity"/>
    <property type="evidence" value="ECO:0007669"/>
    <property type="project" value="TreeGrafter"/>
</dbReference>